<protein>
    <submittedName>
        <fullName evidence="2">Phenylacetate-CoA ligase</fullName>
    </submittedName>
</protein>
<dbReference type="AlphaFoldDB" id="A0A450WQ38"/>
<reference evidence="2" key="1">
    <citation type="submission" date="2019-02" db="EMBL/GenBank/DDBJ databases">
        <authorList>
            <person name="Gruber-Vodicka R. H."/>
            <person name="Seah K. B. B."/>
        </authorList>
    </citation>
    <scope>NUCLEOTIDE SEQUENCE</scope>
    <source>
        <strain evidence="2">BECK_S312</strain>
    </source>
</reference>
<keyword evidence="2" id="KW-0436">Ligase</keyword>
<gene>
    <name evidence="2" type="ORF">BECKLPF1236A_GA0070988_102152</name>
</gene>
<feature type="region of interest" description="Disordered" evidence="1">
    <location>
        <begin position="1"/>
        <end position="27"/>
    </location>
</feature>
<proteinExistence type="predicted"/>
<name>A0A450WQ38_9GAMM</name>
<accession>A0A450WQ38</accession>
<dbReference type="InterPro" id="IPR042099">
    <property type="entry name" value="ANL_N_sf"/>
</dbReference>
<organism evidence="2">
    <name type="scientific">Candidatus Kentrum sp. LPFa</name>
    <dbReference type="NCBI Taxonomy" id="2126335"/>
    <lineage>
        <taxon>Bacteria</taxon>
        <taxon>Pseudomonadati</taxon>
        <taxon>Pseudomonadota</taxon>
        <taxon>Gammaproteobacteria</taxon>
        <taxon>Candidatus Kentrum</taxon>
    </lineage>
</organism>
<dbReference type="PANTHER" id="PTHR43845">
    <property type="entry name" value="BLR5969 PROTEIN"/>
    <property type="match status" value="1"/>
</dbReference>
<sequence length="425" mass="45853">MPPNTPNPSENDMTPSDFYDQRETRSRDERLAAQLTALKALIAKAQSNPIYAKRLGDTGDGADIASLDDLAKLPILRKSDLSGMQAESPPFGGLNIIPIGQMRHLYQSPGPINDYDGAGSDWWRAGRALYAAGFRAGDIVHNSFSYHFTPAGSLFDQGATHIGCAVFPAGTENTEAQARALATFGATAYMGFPDFLPRLLEKADELGLDTGPLTKASVSAGPLFPSVRQGLNDRGVAVYQCYVIADLGLISYETPALESMVVDEDVIVEIVRPGSGDPLPEGEVGEVVVTALAHHELPLIRFAIGDLSALTPGQSPCGRTNMRLAGWLGRADQTAKVRGMFVHPEQVAKVLKQCGLEGRARLVIGRESERDTMTLHVEYRGDATGLAERIESVMKTTFNLRGETRFEPPGALPNDGKLIDDTRDF</sequence>
<dbReference type="PANTHER" id="PTHR43845:SF1">
    <property type="entry name" value="BLR5969 PROTEIN"/>
    <property type="match status" value="1"/>
</dbReference>
<dbReference type="GO" id="GO:0016874">
    <property type="term" value="F:ligase activity"/>
    <property type="evidence" value="ECO:0007669"/>
    <property type="project" value="UniProtKB-KW"/>
</dbReference>
<evidence type="ECO:0000313" key="2">
    <source>
        <dbReference type="EMBL" id="VFK19108.1"/>
    </source>
</evidence>
<dbReference type="SUPFAM" id="SSF56801">
    <property type="entry name" value="Acetyl-CoA synthetase-like"/>
    <property type="match status" value="1"/>
</dbReference>
<dbReference type="Gene3D" id="3.40.50.12780">
    <property type="entry name" value="N-terminal domain of ligase-like"/>
    <property type="match status" value="1"/>
</dbReference>
<feature type="region of interest" description="Disordered" evidence="1">
    <location>
        <begin position="404"/>
        <end position="425"/>
    </location>
</feature>
<evidence type="ECO:0000256" key="1">
    <source>
        <dbReference type="SAM" id="MobiDB-lite"/>
    </source>
</evidence>
<dbReference type="EMBL" id="CAADFM010000215">
    <property type="protein sequence ID" value="VFK19108.1"/>
    <property type="molecule type" value="Genomic_DNA"/>
</dbReference>
<dbReference type="Gene3D" id="3.30.300.30">
    <property type="match status" value="1"/>
</dbReference>
<dbReference type="InterPro" id="IPR045851">
    <property type="entry name" value="AMP-bd_C_sf"/>
</dbReference>